<sequence length="119" mass="13971">MEQTASTKQTYRLRLSLEFKQNFSWRSRFEDPISRFRASIGTLPRTVGLDLTCAVISPLGLEEAITGEFRYLEIKFEDPTSRFRVLKSLIITALIMVRKKRNFPLKRFDTRFPCLSMMN</sequence>
<keyword evidence="2" id="KW-1185">Reference proteome</keyword>
<dbReference type="Proteomes" id="UP001060085">
    <property type="component" value="Linkage Group LG03"/>
</dbReference>
<organism evidence="1 2">
    <name type="scientific">Catharanthus roseus</name>
    <name type="common">Madagascar periwinkle</name>
    <name type="synonym">Vinca rosea</name>
    <dbReference type="NCBI Taxonomy" id="4058"/>
    <lineage>
        <taxon>Eukaryota</taxon>
        <taxon>Viridiplantae</taxon>
        <taxon>Streptophyta</taxon>
        <taxon>Embryophyta</taxon>
        <taxon>Tracheophyta</taxon>
        <taxon>Spermatophyta</taxon>
        <taxon>Magnoliopsida</taxon>
        <taxon>eudicotyledons</taxon>
        <taxon>Gunneridae</taxon>
        <taxon>Pentapetalae</taxon>
        <taxon>asterids</taxon>
        <taxon>lamiids</taxon>
        <taxon>Gentianales</taxon>
        <taxon>Apocynaceae</taxon>
        <taxon>Rauvolfioideae</taxon>
        <taxon>Vinceae</taxon>
        <taxon>Catharanthinae</taxon>
        <taxon>Catharanthus</taxon>
    </lineage>
</organism>
<accession>A0ACC0BGB3</accession>
<comment type="caution">
    <text evidence="1">The sequence shown here is derived from an EMBL/GenBank/DDBJ whole genome shotgun (WGS) entry which is preliminary data.</text>
</comment>
<proteinExistence type="predicted"/>
<evidence type="ECO:0000313" key="1">
    <source>
        <dbReference type="EMBL" id="KAI5671677.1"/>
    </source>
</evidence>
<evidence type="ECO:0000313" key="2">
    <source>
        <dbReference type="Proteomes" id="UP001060085"/>
    </source>
</evidence>
<gene>
    <name evidence="1" type="ORF">M9H77_12041</name>
</gene>
<reference evidence="2" key="1">
    <citation type="journal article" date="2023" name="Nat. Plants">
        <title>Single-cell RNA sequencing provides a high-resolution roadmap for understanding the multicellular compartmentation of specialized metabolism.</title>
        <authorList>
            <person name="Sun S."/>
            <person name="Shen X."/>
            <person name="Li Y."/>
            <person name="Li Y."/>
            <person name="Wang S."/>
            <person name="Li R."/>
            <person name="Zhang H."/>
            <person name="Shen G."/>
            <person name="Guo B."/>
            <person name="Wei J."/>
            <person name="Xu J."/>
            <person name="St-Pierre B."/>
            <person name="Chen S."/>
            <person name="Sun C."/>
        </authorList>
    </citation>
    <scope>NUCLEOTIDE SEQUENCE [LARGE SCALE GENOMIC DNA]</scope>
</reference>
<name>A0ACC0BGB3_CATRO</name>
<dbReference type="EMBL" id="CM044703">
    <property type="protein sequence ID" value="KAI5671677.1"/>
    <property type="molecule type" value="Genomic_DNA"/>
</dbReference>
<protein>
    <submittedName>
        <fullName evidence="1">Uncharacterized protein</fullName>
    </submittedName>
</protein>